<dbReference type="PANTHER" id="PTHR30506">
    <property type="entry name" value="INNER MEMBRANE PROTEIN"/>
    <property type="match status" value="1"/>
</dbReference>
<protein>
    <submittedName>
        <fullName evidence="8">Unannotated protein</fullName>
    </submittedName>
</protein>
<feature type="transmembrane region" description="Helical" evidence="6">
    <location>
        <begin position="122"/>
        <end position="142"/>
    </location>
</feature>
<dbReference type="EMBL" id="CAEZXP010000001">
    <property type="protein sequence ID" value="CAB4685576.1"/>
    <property type="molecule type" value="Genomic_DNA"/>
</dbReference>
<organism evidence="8">
    <name type="scientific">freshwater metagenome</name>
    <dbReference type="NCBI Taxonomy" id="449393"/>
    <lineage>
        <taxon>unclassified sequences</taxon>
        <taxon>metagenomes</taxon>
        <taxon>ecological metagenomes</taxon>
    </lineage>
</organism>
<dbReference type="GO" id="GO:0005886">
    <property type="term" value="C:plasma membrane"/>
    <property type="evidence" value="ECO:0007669"/>
    <property type="project" value="UniProtKB-SubCell"/>
</dbReference>
<evidence type="ECO:0000256" key="1">
    <source>
        <dbReference type="ARBA" id="ARBA00004651"/>
    </source>
</evidence>
<proteinExistence type="predicted"/>
<evidence type="ECO:0000256" key="3">
    <source>
        <dbReference type="ARBA" id="ARBA00022692"/>
    </source>
</evidence>
<dbReference type="AlphaFoldDB" id="A0A6J6NHE8"/>
<feature type="transmembrane region" description="Helical" evidence="6">
    <location>
        <begin position="15"/>
        <end position="34"/>
    </location>
</feature>
<evidence type="ECO:0000256" key="5">
    <source>
        <dbReference type="ARBA" id="ARBA00023136"/>
    </source>
</evidence>
<feature type="transmembrane region" description="Helical" evidence="6">
    <location>
        <begin position="41"/>
        <end position="61"/>
    </location>
</feature>
<keyword evidence="5 6" id="KW-0472">Membrane</keyword>
<sequence length="231" mass="24060">MVVAAAISDVVQVPLWLDLLAVFSGAVLGAVFAVRNHFDLAGVLALAMVTGFGGGVIRDVLLNQRPVAFQHNAYVVTAIAAALAGFFFATHIERLELPLSVLDAVTLAMYATVGVSKALSNHIAVVPAILIGVVAAVSGGVLRDVFVARVPEIFTPGTLYAIPAVIGTTIFAGLHGAGVGLGTNAPVAVSVIVVIRLAAYRFGVRGPRPVDATAVVWKRARAARIRPRRQR</sequence>
<evidence type="ECO:0000313" key="8">
    <source>
        <dbReference type="EMBL" id="CAB4685576.1"/>
    </source>
</evidence>
<keyword evidence="3 6" id="KW-0812">Transmembrane</keyword>
<feature type="transmembrane region" description="Helical" evidence="6">
    <location>
        <begin position="73"/>
        <end position="90"/>
    </location>
</feature>
<accession>A0A6J6NHE8</accession>
<feature type="transmembrane region" description="Helical" evidence="6">
    <location>
        <begin position="181"/>
        <end position="199"/>
    </location>
</feature>
<gene>
    <name evidence="8" type="ORF">UFOPK2399_00262</name>
</gene>
<evidence type="ECO:0000259" key="7">
    <source>
        <dbReference type="Pfam" id="PF03458"/>
    </source>
</evidence>
<feature type="domain" description="Glycine transporter" evidence="7">
    <location>
        <begin position="15"/>
        <end position="89"/>
    </location>
</feature>
<keyword evidence="4 6" id="KW-1133">Transmembrane helix</keyword>
<dbReference type="Pfam" id="PF03458">
    <property type="entry name" value="Gly_transporter"/>
    <property type="match status" value="2"/>
</dbReference>
<dbReference type="InterPro" id="IPR005115">
    <property type="entry name" value="Gly_transporter"/>
</dbReference>
<evidence type="ECO:0000256" key="6">
    <source>
        <dbReference type="SAM" id="Phobius"/>
    </source>
</evidence>
<comment type="subcellular location">
    <subcellularLocation>
        <location evidence="1">Cell membrane</location>
        <topology evidence="1">Multi-pass membrane protein</topology>
    </subcellularLocation>
</comment>
<evidence type="ECO:0000256" key="2">
    <source>
        <dbReference type="ARBA" id="ARBA00022475"/>
    </source>
</evidence>
<evidence type="ECO:0000256" key="4">
    <source>
        <dbReference type="ARBA" id="ARBA00022989"/>
    </source>
</evidence>
<feature type="domain" description="Glycine transporter" evidence="7">
    <location>
        <begin position="101"/>
        <end position="175"/>
    </location>
</feature>
<reference evidence="8" key="1">
    <citation type="submission" date="2020-05" db="EMBL/GenBank/DDBJ databases">
        <authorList>
            <person name="Chiriac C."/>
            <person name="Salcher M."/>
            <person name="Ghai R."/>
            <person name="Kavagutti S V."/>
        </authorList>
    </citation>
    <scope>NUCLEOTIDE SEQUENCE</scope>
</reference>
<keyword evidence="2" id="KW-1003">Cell membrane</keyword>
<dbReference type="PANTHER" id="PTHR30506:SF3">
    <property type="entry name" value="UPF0126 INNER MEMBRANE PROTEIN YADS-RELATED"/>
    <property type="match status" value="1"/>
</dbReference>
<feature type="transmembrane region" description="Helical" evidence="6">
    <location>
        <begin position="154"/>
        <end position="175"/>
    </location>
</feature>
<name>A0A6J6NHE8_9ZZZZ</name>